<dbReference type="AlphaFoldDB" id="A0A9U8DXU3"/>
<sequence length="462" mass="51994">MFRLCVFIIVLITQEIRITNAFGECLNVVTLDGVRTLAHGQKVCAPPRNGENELGIRYLTCIHGSVSITTCHPSLRFDIVTGVCNWPQYASCSTAEILSTTAQRPAITTQKRQSTTTPKPSITTTQKAQTVRNQSPEISTSGLCSANNCRLPKCFCSGSQPNLPVSDTPQFLMLTFDDAVTPQLYENYFKSLLVDNAYRIFNPSGCTIRSAFYVSHENTDYSKVLRLWQSGHEIASHTIHHNLPTGDSQKDYPEMAAEIDGLRQEVFKALGNKTLVDSINGFRAPYLRVAHDVQYDVLRDYNFLYDTSVTSVELWTGQTPLWPFTLDYVIKRCNNPPCPTKSYPGLWEVVMNAWMGENEFPCSMVDTCSLASGTLDTANQAAWEALYNKNFALFNKAKIPMPFFTHGSMFLRSPSSYTALVSWLKSLQTERSDVWVVTPQQVIQWMKNPMTNNEMKAQRWGC</sequence>
<dbReference type="GO" id="GO:0005576">
    <property type="term" value="C:extracellular region"/>
    <property type="evidence" value="ECO:0007669"/>
    <property type="project" value="InterPro"/>
</dbReference>
<keyword evidence="2" id="KW-0732">Signal</keyword>
<evidence type="ECO:0000256" key="2">
    <source>
        <dbReference type="SAM" id="SignalP"/>
    </source>
</evidence>
<dbReference type="PROSITE" id="PS50940">
    <property type="entry name" value="CHIT_BIND_II"/>
    <property type="match status" value="1"/>
</dbReference>
<dbReference type="GeneID" id="106053737"/>
<feature type="domain" description="Chitin-binding type-2" evidence="3">
    <location>
        <begin position="41"/>
        <end position="94"/>
    </location>
</feature>
<dbReference type="GO" id="GO:0008061">
    <property type="term" value="F:chitin binding"/>
    <property type="evidence" value="ECO:0007669"/>
    <property type="project" value="InterPro"/>
</dbReference>
<dbReference type="InterPro" id="IPR036508">
    <property type="entry name" value="Chitin-bd_dom_sf"/>
</dbReference>
<dbReference type="Pfam" id="PF01607">
    <property type="entry name" value="CBM_14"/>
    <property type="match status" value="1"/>
</dbReference>
<dbReference type="OrthoDB" id="504708at2759"/>
<feature type="compositionally biased region" description="Low complexity" evidence="1">
    <location>
        <begin position="113"/>
        <end position="127"/>
    </location>
</feature>
<feature type="chain" id="PRO_5040808870" evidence="2">
    <location>
        <begin position="22"/>
        <end position="462"/>
    </location>
</feature>
<evidence type="ECO:0000313" key="5">
    <source>
        <dbReference type="RefSeq" id="XP_013064798.2"/>
    </source>
</evidence>
<reference evidence="5" key="1">
    <citation type="submission" date="2025-08" db="UniProtKB">
        <authorList>
            <consortium name="RefSeq"/>
        </authorList>
    </citation>
    <scope>IDENTIFICATION</scope>
</reference>
<keyword evidence="4" id="KW-1185">Reference proteome</keyword>
<organism evidence="4 5">
    <name type="scientific">Biomphalaria glabrata</name>
    <name type="common">Bloodfluke planorb</name>
    <name type="synonym">Freshwater snail</name>
    <dbReference type="NCBI Taxonomy" id="6526"/>
    <lineage>
        <taxon>Eukaryota</taxon>
        <taxon>Metazoa</taxon>
        <taxon>Spiralia</taxon>
        <taxon>Lophotrochozoa</taxon>
        <taxon>Mollusca</taxon>
        <taxon>Gastropoda</taxon>
        <taxon>Heterobranchia</taxon>
        <taxon>Euthyneura</taxon>
        <taxon>Panpulmonata</taxon>
        <taxon>Hygrophila</taxon>
        <taxon>Lymnaeoidea</taxon>
        <taxon>Planorbidae</taxon>
        <taxon>Biomphalaria</taxon>
    </lineage>
</organism>
<feature type="region of interest" description="Disordered" evidence="1">
    <location>
        <begin position="103"/>
        <end position="132"/>
    </location>
</feature>
<dbReference type="InterPro" id="IPR002557">
    <property type="entry name" value="Chitin-bd_dom"/>
</dbReference>
<dbReference type="GO" id="GO:0005975">
    <property type="term" value="P:carbohydrate metabolic process"/>
    <property type="evidence" value="ECO:0007669"/>
    <property type="project" value="InterPro"/>
</dbReference>
<feature type="compositionally biased region" description="Polar residues" evidence="1">
    <location>
        <begin position="103"/>
        <end position="112"/>
    </location>
</feature>
<evidence type="ECO:0000259" key="3">
    <source>
        <dbReference type="PROSITE" id="PS50940"/>
    </source>
</evidence>
<dbReference type="InterPro" id="IPR052740">
    <property type="entry name" value="CE4"/>
</dbReference>
<accession>A0A9U8DXU3</accession>
<dbReference type="SUPFAM" id="SSF57625">
    <property type="entry name" value="Invertebrate chitin-binding proteins"/>
    <property type="match status" value="1"/>
</dbReference>
<dbReference type="Pfam" id="PF01522">
    <property type="entry name" value="Polysacc_deac_1"/>
    <property type="match status" value="1"/>
</dbReference>
<name>A0A9U8DXU3_BIOGL</name>
<evidence type="ECO:0000313" key="4">
    <source>
        <dbReference type="Proteomes" id="UP001165740"/>
    </source>
</evidence>
<dbReference type="Gene3D" id="3.20.20.370">
    <property type="entry name" value="Glycoside hydrolase/deacetylase"/>
    <property type="match status" value="1"/>
</dbReference>
<gene>
    <name evidence="5" type="primary">LOC106053737</name>
</gene>
<feature type="signal peptide" evidence="2">
    <location>
        <begin position="1"/>
        <end position="21"/>
    </location>
</feature>
<dbReference type="RefSeq" id="XP_013064798.2">
    <property type="nucleotide sequence ID" value="XM_013209344.2"/>
</dbReference>
<dbReference type="SUPFAM" id="SSF88713">
    <property type="entry name" value="Glycoside hydrolase/deacetylase"/>
    <property type="match status" value="1"/>
</dbReference>
<dbReference type="Proteomes" id="UP001165740">
    <property type="component" value="Chromosome 4"/>
</dbReference>
<dbReference type="InterPro" id="IPR002509">
    <property type="entry name" value="NODB_dom"/>
</dbReference>
<dbReference type="PANTHER" id="PTHR45985">
    <property type="match status" value="1"/>
</dbReference>
<dbReference type="OMA" id="FNTCHHA"/>
<dbReference type="GO" id="GO:0016810">
    <property type="term" value="F:hydrolase activity, acting on carbon-nitrogen (but not peptide) bonds"/>
    <property type="evidence" value="ECO:0007669"/>
    <property type="project" value="InterPro"/>
</dbReference>
<protein>
    <submittedName>
        <fullName evidence="5">Chitin deacetylase 7-like</fullName>
    </submittedName>
</protein>
<evidence type="ECO:0000256" key="1">
    <source>
        <dbReference type="SAM" id="MobiDB-lite"/>
    </source>
</evidence>
<dbReference type="KEGG" id="bgt:106053737"/>
<proteinExistence type="predicted"/>
<dbReference type="PANTHER" id="PTHR45985:SF3">
    <property type="entry name" value="CHITIN DEACETYLASE-LIKE 4"/>
    <property type="match status" value="1"/>
</dbReference>
<dbReference type="Gene3D" id="2.170.140.10">
    <property type="entry name" value="Chitin binding domain"/>
    <property type="match status" value="1"/>
</dbReference>
<dbReference type="InterPro" id="IPR011330">
    <property type="entry name" value="Glyco_hydro/deAcase_b/a-brl"/>
</dbReference>